<sequence>MLLGTPHAPAQPPLSADTATATPPIPIISRGQWGADESLRRAAPVYDNAIRAGIIHHSATGNNYAPNESVAIVRSIYAYHTRSMGWADIAYNALVDKHGQVFEGRFGGLDKPVEGSHTGGFNKDTWAVCLIGDYGREVPTPAQLRSVGRLLGWRLALGGVDARGAVALTSAGGPYTRFRQGMTRMLPSIFAHRDVGDTACPGNAAYAFLDRIRDIAARFNQPPTAEDVEESMRGGAIFARWQALGGASGVLGPVRSPEAPGAGPARYVIFSQGAIYWSPATGAQPLTGAIYDAWATLGYERSTLGLPTSGQIQAPQWIVQNFQHGTLNIDRENGAVTMVADGQPRVLPPPPLGGPPVQLERFSPARNRIP</sequence>
<keyword evidence="5" id="KW-1185">Reference proteome</keyword>
<dbReference type="Gene3D" id="3.40.80.10">
    <property type="entry name" value="Peptidoglycan recognition protein-like"/>
    <property type="match status" value="1"/>
</dbReference>
<dbReference type="GO" id="GO:0008745">
    <property type="term" value="F:N-acetylmuramoyl-L-alanine amidase activity"/>
    <property type="evidence" value="ECO:0007669"/>
    <property type="project" value="InterPro"/>
</dbReference>
<evidence type="ECO:0000313" key="5">
    <source>
        <dbReference type="Proteomes" id="UP000192411"/>
    </source>
</evidence>
<feature type="region of interest" description="Disordered" evidence="2">
    <location>
        <begin position="1"/>
        <end position="27"/>
    </location>
</feature>
<protein>
    <recommendedName>
        <fullName evidence="3">Peptidoglycan recognition protein family domain-containing protein</fullName>
    </recommendedName>
</protein>
<dbReference type="SUPFAM" id="SSF55846">
    <property type="entry name" value="N-acetylmuramoyl-L-alanine amidase-like"/>
    <property type="match status" value="1"/>
</dbReference>
<evidence type="ECO:0000259" key="3">
    <source>
        <dbReference type="SMART" id="SM00701"/>
    </source>
</evidence>
<dbReference type="PANTHER" id="PTHR11022:SF41">
    <property type="entry name" value="PEPTIDOGLYCAN-RECOGNITION PROTEIN LC-RELATED"/>
    <property type="match status" value="1"/>
</dbReference>
<dbReference type="EMBL" id="MVIM01000021">
    <property type="protein sequence ID" value="ORB61734.1"/>
    <property type="molecule type" value="Genomic_DNA"/>
</dbReference>
<feature type="region of interest" description="Disordered" evidence="2">
    <location>
        <begin position="346"/>
        <end position="370"/>
    </location>
</feature>
<proteinExistence type="inferred from homology"/>
<comment type="similarity">
    <text evidence="1">Belongs to the N-acetylmuramoyl-L-alanine amidase 2 family.</text>
</comment>
<dbReference type="Proteomes" id="UP000192411">
    <property type="component" value="Unassembled WGS sequence"/>
</dbReference>
<dbReference type="InterPro" id="IPR002502">
    <property type="entry name" value="Amidase_domain"/>
</dbReference>
<organism evidence="4 5">
    <name type="scientific">Mycolicibacterium tusciae</name>
    <dbReference type="NCBI Taxonomy" id="75922"/>
    <lineage>
        <taxon>Bacteria</taxon>
        <taxon>Bacillati</taxon>
        <taxon>Actinomycetota</taxon>
        <taxon>Actinomycetes</taxon>
        <taxon>Mycobacteriales</taxon>
        <taxon>Mycobacteriaceae</taxon>
        <taxon>Mycolicibacterium</taxon>
    </lineage>
</organism>
<dbReference type="GO" id="GO:0009253">
    <property type="term" value="P:peptidoglycan catabolic process"/>
    <property type="evidence" value="ECO:0007669"/>
    <property type="project" value="InterPro"/>
</dbReference>
<comment type="caution">
    <text evidence="4">The sequence shown here is derived from an EMBL/GenBank/DDBJ whole genome shotgun (WGS) entry which is preliminary data.</text>
</comment>
<dbReference type="GO" id="GO:0008270">
    <property type="term" value="F:zinc ion binding"/>
    <property type="evidence" value="ECO:0007669"/>
    <property type="project" value="InterPro"/>
</dbReference>
<accession>A0A1X0JG37</accession>
<evidence type="ECO:0000313" key="4">
    <source>
        <dbReference type="EMBL" id="ORB61734.1"/>
    </source>
</evidence>
<dbReference type="eggNOG" id="COG5479">
    <property type="taxonomic scope" value="Bacteria"/>
</dbReference>
<gene>
    <name evidence="4" type="ORF">BST47_26600</name>
</gene>
<name>A0A1X0JG37_9MYCO</name>
<reference evidence="4 5" key="1">
    <citation type="submission" date="2017-02" db="EMBL/GenBank/DDBJ databases">
        <title>The new phylogeny of genus Mycobacterium.</title>
        <authorList>
            <person name="Tortoli E."/>
            <person name="Trovato A."/>
            <person name="Cirillo D.M."/>
        </authorList>
    </citation>
    <scope>NUCLEOTIDE SEQUENCE [LARGE SCALE GENOMIC DNA]</scope>
    <source>
        <strain evidence="4 5">DSM 44338</strain>
    </source>
</reference>
<dbReference type="InterPro" id="IPR036505">
    <property type="entry name" value="Amidase/PGRP_sf"/>
</dbReference>
<dbReference type="InterPro" id="IPR006619">
    <property type="entry name" value="PGRP_domain_met/bac"/>
</dbReference>
<dbReference type="PANTHER" id="PTHR11022">
    <property type="entry name" value="PEPTIDOGLYCAN RECOGNITION PROTEIN"/>
    <property type="match status" value="1"/>
</dbReference>
<dbReference type="STRING" id="75922.BST47_26600"/>
<dbReference type="Pfam" id="PF01510">
    <property type="entry name" value="Amidase_2"/>
    <property type="match status" value="1"/>
</dbReference>
<evidence type="ECO:0000256" key="2">
    <source>
        <dbReference type="SAM" id="MobiDB-lite"/>
    </source>
</evidence>
<dbReference type="InterPro" id="IPR015510">
    <property type="entry name" value="PGRP"/>
</dbReference>
<dbReference type="CDD" id="cd06583">
    <property type="entry name" value="PGRP"/>
    <property type="match status" value="1"/>
</dbReference>
<feature type="domain" description="Peptidoglycan recognition protein family" evidence="3">
    <location>
        <begin position="25"/>
        <end position="173"/>
    </location>
</feature>
<dbReference type="SMART" id="SM00701">
    <property type="entry name" value="PGRP"/>
    <property type="match status" value="1"/>
</dbReference>
<dbReference type="InterPro" id="IPR013207">
    <property type="entry name" value="LGFP"/>
</dbReference>
<evidence type="ECO:0000256" key="1">
    <source>
        <dbReference type="ARBA" id="ARBA00007553"/>
    </source>
</evidence>
<dbReference type="AlphaFoldDB" id="A0A1X0JG37"/>
<dbReference type="Pfam" id="PF08310">
    <property type="entry name" value="LGFP"/>
    <property type="match status" value="1"/>
</dbReference>
<dbReference type="OrthoDB" id="514320at2"/>